<protein>
    <submittedName>
        <fullName evidence="4">Alpha/beta hydrolase</fullName>
    </submittedName>
</protein>
<dbReference type="InterPro" id="IPR050266">
    <property type="entry name" value="AB_hydrolase_sf"/>
</dbReference>
<dbReference type="PANTHER" id="PTHR43798">
    <property type="entry name" value="MONOACYLGLYCEROL LIPASE"/>
    <property type="match status" value="1"/>
</dbReference>
<dbReference type="EMBL" id="CP102294">
    <property type="protein sequence ID" value="UWN58171.1"/>
    <property type="molecule type" value="Genomic_DNA"/>
</dbReference>
<dbReference type="SUPFAM" id="SSF53474">
    <property type="entry name" value="alpha/beta-Hydrolases"/>
    <property type="match status" value="1"/>
</dbReference>
<dbReference type="Gene3D" id="3.40.50.1820">
    <property type="entry name" value="alpha/beta hydrolase"/>
    <property type="match status" value="1"/>
</dbReference>
<dbReference type="PANTHER" id="PTHR43798:SF33">
    <property type="entry name" value="HYDROLASE, PUTATIVE (AFU_ORTHOLOGUE AFUA_2G14860)-RELATED"/>
    <property type="match status" value="1"/>
</dbReference>
<evidence type="ECO:0000313" key="5">
    <source>
        <dbReference type="Proteomes" id="UP001059295"/>
    </source>
</evidence>
<sequence length="307" mass="35399">MKSILWLFVALIGYVRLQGKEMTVTTTDSVRLYVKVKGQGPYLLYVHGGPGSGSYWLEKFSGDFLERHFTMVYLDQRGTGRSTGPADGDYSMERMVEDFEQVRSVLHIDRWLTLGHSFGGILQMGYVERVPDAIEGMIMLNCTLCIEDSFENGWFHRTRELLGKSRCAFLKNDSLSDMEKLAIAAGKLEEKELRWKIFYASPESDAEMNRSFQEIPDFNNDFSGEFRSFPEYFRDYRPATAGVEIPVLFFYGKTDWSVGPRHYRKVRFPNMILWGSDVGHMPFLENGEDMQKAILAFLEKNGLSDRR</sequence>
<dbReference type="InterPro" id="IPR000073">
    <property type="entry name" value="AB_hydrolase_1"/>
</dbReference>
<dbReference type="InterPro" id="IPR029058">
    <property type="entry name" value="AB_hydrolase_fold"/>
</dbReference>
<accession>A0ABY5V404</accession>
<dbReference type="RefSeq" id="WP_019246546.1">
    <property type="nucleotide sequence ID" value="NZ_CAPH01000017.1"/>
</dbReference>
<dbReference type="InterPro" id="IPR002410">
    <property type="entry name" value="Peptidase_S33"/>
</dbReference>
<keyword evidence="2 4" id="KW-0378">Hydrolase</keyword>
<dbReference type="GO" id="GO:0016787">
    <property type="term" value="F:hydrolase activity"/>
    <property type="evidence" value="ECO:0007669"/>
    <property type="project" value="UniProtKB-KW"/>
</dbReference>
<evidence type="ECO:0000256" key="1">
    <source>
        <dbReference type="ARBA" id="ARBA00010088"/>
    </source>
</evidence>
<evidence type="ECO:0000256" key="2">
    <source>
        <dbReference type="ARBA" id="ARBA00022801"/>
    </source>
</evidence>
<feature type="domain" description="AB hydrolase-1" evidence="3">
    <location>
        <begin position="42"/>
        <end position="286"/>
    </location>
</feature>
<reference evidence="4" key="1">
    <citation type="journal article" date="2022" name="Cell">
        <title>Design, construction, and in vivo augmentation of a complex gut microbiome.</title>
        <authorList>
            <person name="Cheng A.G."/>
            <person name="Ho P.Y."/>
            <person name="Aranda-Diaz A."/>
            <person name="Jain S."/>
            <person name="Yu F.B."/>
            <person name="Meng X."/>
            <person name="Wang M."/>
            <person name="Iakiviak M."/>
            <person name="Nagashima K."/>
            <person name="Zhao A."/>
            <person name="Murugkar P."/>
            <person name="Patil A."/>
            <person name="Atabakhsh K."/>
            <person name="Weakley A."/>
            <person name="Yan J."/>
            <person name="Brumbaugh A.R."/>
            <person name="Higginbottom S."/>
            <person name="Dimas A."/>
            <person name="Shiver A.L."/>
            <person name="Deutschbauer A."/>
            <person name="Neff N."/>
            <person name="Sonnenburg J.L."/>
            <person name="Huang K.C."/>
            <person name="Fischbach M.A."/>
        </authorList>
    </citation>
    <scope>NUCLEOTIDE SEQUENCE</scope>
    <source>
        <strain evidence="4">AP11</strain>
    </source>
</reference>
<organism evidence="4 5">
    <name type="scientific">Alistipes ihumii AP11</name>
    <dbReference type="NCBI Taxonomy" id="1211813"/>
    <lineage>
        <taxon>Bacteria</taxon>
        <taxon>Pseudomonadati</taxon>
        <taxon>Bacteroidota</taxon>
        <taxon>Bacteroidia</taxon>
        <taxon>Bacteroidales</taxon>
        <taxon>Rikenellaceae</taxon>
        <taxon>Alistipes</taxon>
    </lineage>
</organism>
<evidence type="ECO:0000313" key="4">
    <source>
        <dbReference type="EMBL" id="UWN58171.1"/>
    </source>
</evidence>
<proteinExistence type="inferred from homology"/>
<evidence type="ECO:0000259" key="3">
    <source>
        <dbReference type="Pfam" id="PF00561"/>
    </source>
</evidence>
<keyword evidence="5" id="KW-1185">Reference proteome</keyword>
<dbReference type="Proteomes" id="UP001059295">
    <property type="component" value="Chromosome"/>
</dbReference>
<dbReference type="GeneID" id="82891110"/>
<name>A0ABY5V404_9BACT</name>
<gene>
    <name evidence="4" type="ORF">NQ491_05210</name>
</gene>
<comment type="similarity">
    <text evidence="1">Belongs to the peptidase S33 family.</text>
</comment>
<dbReference type="Pfam" id="PF00561">
    <property type="entry name" value="Abhydrolase_1"/>
    <property type="match status" value="1"/>
</dbReference>
<dbReference type="PRINTS" id="PR00793">
    <property type="entry name" value="PROAMNOPTASE"/>
</dbReference>